<reference evidence="6" key="1">
    <citation type="submission" date="2016-04" db="EMBL/GenBank/DDBJ databases">
        <authorList>
            <person name="Evans L.H."/>
            <person name="Alamgir A."/>
            <person name="Owens N."/>
            <person name="Weber N.D."/>
            <person name="Virtaneva K."/>
            <person name="Barbian K."/>
            <person name="Babar A."/>
            <person name="Rosenke K."/>
        </authorList>
    </citation>
    <scope>NUCLEOTIDE SEQUENCE</scope>
    <source>
        <strain evidence="6">86</strain>
    </source>
</reference>
<organism evidence="6">
    <name type="scientific">uncultured Alphaproteobacteria bacterium</name>
    <dbReference type="NCBI Taxonomy" id="91750"/>
    <lineage>
        <taxon>Bacteria</taxon>
        <taxon>Pseudomonadati</taxon>
        <taxon>Pseudomonadota</taxon>
        <taxon>Alphaproteobacteria</taxon>
        <taxon>environmental samples</taxon>
    </lineage>
</organism>
<keyword evidence="5" id="KW-0472">Membrane</keyword>
<dbReference type="PROSITE" id="PS01271">
    <property type="entry name" value="NA_SULFATE"/>
    <property type="match status" value="1"/>
</dbReference>
<dbReference type="PANTHER" id="PTHR10283:SF82">
    <property type="entry name" value="SOLUTE CARRIER FAMILY 13 MEMBER 2"/>
    <property type="match status" value="1"/>
</dbReference>
<proteinExistence type="predicted"/>
<protein>
    <submittedName>
        <fullName evidence="6">Anion transporter</fullName>
    </submittedName>
</protein>
<dbReference type="GO" id="GO:0015141">
    <property type="term" value="F:succinate transmembrane transporter activity"/>
    <property type="evidence" value="ECO:0007669"/>
    <property type="project" value="UniProtKB-ARBA"/>
</dbReference>
<accession>A0A212KL29</accession>
<evidence type="ECO:0000256" key="1">
    <source>
        <dbReference type="ARBA" id="ARBA00004141"/>
    </source>
</evidence>
<dbReference type="PANTHER" id="PTHR10283">
    <property type="entry name" value="SOLUTE CARRIER FAMILY 13 MEMBER"/>
    <property type="match status" value="1"/>
</dbReference>
<keyword evidence="2" id="KW-0813">Transport</keyword>
<comment type="subcellular location">
    <subcellularLocation>
        <location evidence="1">Membrane</location>
        <topology evidence="1">Multi-pass membrane protein</topology>
    </subcellularLocation>
</comment>
<dbReference type="InterPro" id="IPR031312">
    <property type="entry name" value="Na/sul_symport_CS"/>
</dbReference>
<evidence type="ECO:0000256" key="3">
    <source>
        <dbReference type="ARBA" id="ARBA00022692"/>
    </source>
</evidence>
<dbReference type="Pfam" id="PF00939">
    <property type="entry name" value="Na_sulph_symp"/>
    <property type="match status" value="1"/>
</dbReference>
<gene>
    <name evidence="6" type="ORF">KL86APRO_20586</name>
</gene>
<dbReference type="EMBL" id="FLUO01000002">
    <property type="protein sequence ID" value="SBW12389.1"/>
    <property type="molecule type" value="Genomic_DNA"/>
</dbReference>
<sequence>MTAASSSAGASASAGMTGDRKKEIIGLLLGVAFLLYTLFTAPPEGISVSAWKTIGVTLLMATWWMLEAIPISVTALAPLVLFPVLGVLPAKQVAPNYANDLIWLFVGGFALAYAMETWNLHRRVSLIVLKVCGTNPKMLILGFMIATGFLSAWMSNTACAALMMPIGMAIVKMVQEGENRSEIEKRAAINFGICVMLGIAFSSSMGGMATLIGTPPNAVMAGQVMQMTGTAVPFANFMLVGGPIGIALIAITLFLLPAMFPIKALDLSAAGAIVDEELEKLGPMSTGERLTMILFVVTALSWILRPQLLSLLPAVEFGGKVTPLSKFITDSTIGMTALLLCFLVPVNFKKGRMLLDSCLFAKGIPWDAILLFGGGFALGGALSKSGVTEYVAQQMQTLAGMSSIVIMGVLALVAMLLTQMTSNTAVAATFVPLSISIAQGLGVSPLLMAIPVALGASLAFSLPVATPPNAIVFGSGLIRVPDMFKSGMTLNLIGIVLSIGVMAVMMPIAFGVKL</sequence>
<dbReference type="NCBIfam" id="TIGR00785">
    <property type="entry name" value="dass"/>
    <property type="match status" value="1"/>
</dbReference>
<evidence type="ECO:0000313" key="6">
    <source>
        <dbReference type="EMBL" id="SBW12389.1"/>
    </source>
</evidence>
<keyword evidence="4" id="KW-1133">Transmembrane helix</keyword>
<dbReference type="InterPro" id="IPR001898">
    <property type="entry name" value="SLC13A/DASS"/>
</dbReference>
<keyword evidence="3" id="KW-0812">Transmembrane</keyword>
<evidence type="ECO:0000256" key="5">
    <source>
        <dbReference type="ARBA" id="ARBA00023136"/>
    </source>
</evidence>
<evidence type="ECO:0000256" key="4">
    <source>
        <dbReference type="ARBA" id="ARBA00022989"/>
    </source>
</evidence>
<dbReference type="GO" id="GO:0005886">
    <property type="term" value="C:plasma membrane"/>
    <property type="evidence" value="ECO:0007669"/>
    <property type="project" value="TreeGrafter"/>
</dbReference>
<name>A0A212KL29_9PROT</name>
<evidence type="ECO:0000256" key="2">
    <source>
        <dbReference type="ARBA" id="ARBA00022448"/>
    </source>
</evidence>
<dbReference type="AlphaFoldDB" id="A0A212KL29"/>